<dbReference type="RefSeq" id="WP_069640821.1">
    <property type="nucleotide sequence ID" value="NZ_JAFBEZ010000004.1"/>
</dbReference>
<protein>
    <submittedName>
        <fullName evidence="9">Bifunctional metallophosphatase/5'-nucleotidase</fullName>
    </submittedName>
</protein>
<dbReference type="PROSITE" id="PS00786">
    <property type="entry name" value="5_NUCLEOTIDASE_2"/>
    <property type="match status" value="1"/>
</dbReference>
<dbReference type="InterPro" id="IPR036907">
    <property type="entry name" value="5'-Nucleotdase_C_sf"/>
</dbReference>
<feature type="chain" id="PRO_5039753197" evidence="6">
    <location>
        <begin position="26"/>
        <end position="758"/>
    </location>
</feature>
<feature type="domain" description="5'-Nucleotidase C-terminal" evidence="8">
    <location>
        <begin position="389"/>
        <end position="550"/>
    </location>
</feature>
<evidence type="ECO:0000313" key="9">
    <source>
        <dbReference type="EMBL" id="OEG21840.1"/>
    </source>
</evidence>
<comment type="similarity">
    <text evidence="6">Belongs to the 5'-nucleotidase family.</text>
</comment>
<evidence type="ECO:0000256" key="5">
    <source>
        <dbReference type="ARBA" id="ARBA00023088"/>
    </source>
</evidence>
<dbReference type="InterPro" id="IPR004843">
    <property type="entry name" value="Calcineurin-like_PHP"/>
</dbReference>
<dbReference type="GO" id="GO:0000166">
    <property type="term" value="F:nucleotide binding"/>
    <property type="evidence" value="ECO:0007669"/>
    <property type="project" value="UniProtKB-KW"/>
</dbReference>
<dbReference type="InterPro" id="IPR008334">
    <property type="entry name" value="5'-Nucleotdase_C"/>
</dbReference>
<dbReference type="GO" id="GO:0046872">
    <property type="term" value="F:metal ion binding"/>
    <property type="evidence" value="ECO:0007669"/>
    <property type="project" value="InterPro"/>
</dbReference>
<keyword evidence="6" id="KW-0547">Nucleotide-binding</keyword>
<dbReference type="InterPro" id="IPR006146">
    <property type="entry name" value="5'-Nucleotdase_CS"/>
</dbReference>
<reference evidence="10" key="1">
    <citation type="submission" date="2016-09" db="EMBL/GenBank/DDBJ databases">
        <authorList>
            <person name="Gulvik C.A."/>
        </authorList>
    </citation>
    <scope>NUCLEOTIDE SEQUENCE [LARGE SCALE GENOMIC DNA]</scope>
    <source>
        <strain evidence="10">LMG 26676</strain>
    </source>
</reference>
<keyword evidence="2" id="KW-0134">Cell wall</keyword>
<organism evidence="9 10">
    <name type="scientific">Enterococcus ureilyticus</name>
    <dbReference type="NCBI Taxonomy" id="1131292"/>
    <lineage>
        <taxon>Bacteria</taxon>
        <taxon>Bacillati</taxon>
        <taxon>Bacillota</taxon>
        <taxon>Bacilli</taxon>
        <taxon>Lactobacillales</taxon>
        <taxon>Enterococcaceae</taxon>
        <taxon>Enterococcus</taxon>
    </lineage>
</organism>
<comment type="caution">
    <text evidence="9">The sequence shown here is derived from an EMBL/GenBank/DDBJ whole genome shotgun (WGS) entry which is preliminary data.</text>
</comment>
<evidence type="ECO:0000256" key="4">
    <source>
        <dbReference type="ARBA" id="ARBA00022729"/>
    </source>
</evidence>
<dbReference type="STRING" id="1131292.BCR24_06025"/>
<feature type="signal peptide" evidence="6">
    <location>
        <begin position="1"/>
        <end position="25"/>
    </location>
</feature>
<sequence>MKKWQSSLLTSLLMIGIVSSTTVGAEVAVAQTENGTNTSMQQQPTQTEEIPFQILGINDFHGALNTSGSFFDDEGKKTVNTGTAPLLAAYLNHAQEQFSIANTGGQTIRVQAGDMVGASPASSGLLQDEPTIKVLNQMDFSIGTLGNHEFDEGLQEFNRIMLGENPQNDPYGILTAYPREASKTQIVIGNVVKKGTEEIPFGWKPYAIKEVGTANNKVKVGFIGVVTTEIPNLVLKEHYEAYDFLDEAETIAYYSSQLRKLGVNAIVVLAHVPATSKANKVDGEAAEIIKQVDKLYPDNSVDAFFAGHNHQYTNGVVNKTRVVQSTSQGKGYIDLQGTLDPKTNDFVETPNARVLPVDPANKTAPKIDKKVDAVVKDAEERVAMVTNKKIGTAKEASAITREVNGSKESPLGNLITDSQVAMAHAQGINADFAMTNNGGIRADLVVGEDRTITWGAAQAVQPFGNILQVVEMTGSQIEQVLNEQYDEEERYFLQISGLTYTYVATDNKEQPFKVQEMYEKDGTRMQAEQAYQVVINDFLYGGGDGFAGFTQATLVNAIQPDTETFIGYIESQEATGELIAASIENRKKLADPTDPVDPPIIEPNEAEERIKKATIFDPLYEDDELLRGVTLPNAKIVLYVGELPETKTRTIALPEGDLVGQADSEGRIKLNVTSLKIKDKKKLTVIVLDEEQNKAIFSLAILPKREVTLETTNTKELAKTSTGKELPKTGEKEAASIMLSGIVTLGVCGTHLIKRKIL</sequence>
<dbReference type="GO" id="GO:0030288">
    <property type="term" value="C:outer membrane-bounded periplasmic space"/>
    <property type="evidence" value="ECO:0007669"/>
    <property type="project" value="TreeGrafter"/>
</dbReference>
<comment type="subcellular location">
    <subcellularLocation>
        <location evidence="1">Secreted</location>
        <location evidence="1">Cell wall</location>
        <topology evidence="1">Peptidoglycan-anchor</topology>
    </subcellularLocation>
</comment>
<dbReference type="PANTHER" id="PTHR11575">
    <property type="entry name" value="5'-NUCLEOTIDASE-RELATED"/>
    <property type="match status" value="1"/>
</dbReference>
<keyword evidence="10" id="KW-1185">Reference proteome</keyword>
<dbReference type="NCBIfam" id="TIGR01167">
    <property type="entry name" value="LPXTG_anchor"/>
    <property type="match status" value="1"/>
</dbReference>
<evidence type="ECO:0000259" key="7">
    <source>
        <dbReference type="Pfam" id="PF00149"/>
    </source>
</evidence>
<keyword evidence="3" id="KW-0964">Secreted</keyword>
<evidence type="ECO:0000256" key="3">
    <source>
        <dbReference type="ARBA" id="ARBA00022525"/>
    </source>
</evidence>
<dbReference type="FunFam" id="3.90.780.10:FF:000004">
    <property type="entry name" value="UDP-sugar hydrolase, putative"/>
    <property type="match status" value="1"/>
</dbReference>
<evidence type="ECO:0000259" key="8">
    <source>
        <dbReference type="Pfam" id="PF02872"/>
    </source>
</evidence>
<dbReference type="OrthoDB" id="9801679at2"/>
<dbReference type="InterPro" id="IPR029052">
    <property type="entry name" value="Metallo-depent_PP-like"/>
</dbReference>
<dbReference type="GO" id="GO:0009166">
    <property type="term" value="P:nucleotide catabolic process"/>
    <property type="evidence" value="ECO:0007669"/>
    <property type="project" value="InterPro"/>
</dbReference>
<dbReference type="Gene3D" id="3.60.21.10">
    <property type="match status" value="1"/>
</dbReference>
<keyword evidence="4 6" id="KW-0732">Signal</keyword>
<dbReference type="Gene3D" id="3.90.780.10">
    <property type="entry name" value="5'-Nucleotidase, C-terminal domain"/>
    <property type="match status" value="1"/>
</dbReference>
<dbReference type="GO" id="GO:0008253">
    <property type="term" value="F:5'-nucleotidase activity"/>
    <property type="evidence" value="ECO:0007669"/>
    <property type="project" value="TreeGrafter"/>
</dbReference>
<dbReference type="InterPro" id="IPR006179">
    <property type="entry name" value="5_nucleotidase/apyrase"/>
</dbReference>
<evidence type="ECO:0000313" key="10">
    <source>
        <dbReference type="Proteomes" id="UP000094469"/>
    </source>
</evidence>
<dbReference type="Pfam" id="PF00149">
    <property type="entry name" value="Metallophos"/>
    <property type="match status" value="1"/>
</dbReference>
<keyword evidence="5" id="KW-0572">Peptidoglycan-anchor</keyword>
<evidence type="ECO:0000256" key="2">
    <source>
        <dbReference type="ARBA" id="ARBA00022512"/>
    </source>
</evidence>
<dbReference type="EMBL" id="MIKC01000038">
    <property type="protein sequence ID" value="OEG21840.1"/>
    <property type="molecule type" value="Genomic_DNA"/>
</dbReference>
<evidence type="ECO:0000256" key="6">
    <source>
        <dbReference type="RuleBase" id="RU362119"/>
    </source>
</evidence>
<dbReference type="SUPFAM" id="SSF56300">
    <property type="entry name" value="Metallo-dependent phosphatases"/>
    <property type="match status" value="1"/>
</dbReference>
<evidence type="ECO:0000256" key="1">
    <source>
        <dbReference type="ARBA" id="ARBA00004168"/>
    </source>
</evidence>
<dbReference type="PRINTS" id="PR01607">
    <property type="entry name" value="APYRASEFAMLY"/>
</dbReference>
<gene>
    <name evidence="9" type="ORF">BCR24_06025</name>
</gene>
<dbReference type="AlphaFoldDB" id="A0A1E5HAZ6"/>
<name>A0A1E5HAZ6_9ENTE</name>
<dbReference type="Proteomes" id="UP000094469">
    <property type="component" value="Unassembled WGS sequence"/>
</dbReference>
<dbReference type="PANTHER" id="PTHR11575:SF24">
    <property type="entry name" value="5'-NUCLEOTIDASE"/>
    <property type="match status" value="1"/>
</dbReference>
<keyword evidence="6" id="KW-0378">Hydrolase</keyword>
<feature type="domain" description="Calcineurin-like phosphoesterase" evidence="7">
    <location>
        <begin position="53"/>
        <end position="312"/>
    </location>
</feature>
<dbReference type="Pfam" id="PF02872">
    <property type="entry name" value="5_nucleotid_C"/>
    <property type="match status" value="1"/>
</dbReference>
<dbReference type="FunFam" id="3.60.21.10:FF:000052">
    <property type="entry name" value="Endonuclease YhcR"/>
    <property type="match status" value="1"/>
</dbReference>
<proteinExistence type="inferred from homology"/>
<dbReference type="SUPFAM" id="SSF55816">
    <property type="entry name" value="5'-nucleotidase (syn. UDP-sugar hydrolase), C-terminal domain"/>
    <property type="match status" value="1"/>
</dbReference>
<accession>A0A1E5HAZ6</accession>
<dbReference type="GO" id="GO:0008768">
    <property type="term" value="F:UDP-sugar diphosphatase activity"/>
    <property type="evidence" value="ECO:0007669"/>
    <property type="project" value="TreeGrafter"/>
</dbReference>